<gene>
    <name evidence="6" type="ORF">E2C01_082076</name>
</gene>
<dbReference type="InterPro" id="IPR028002">
    <property type="entry name" value="Myb_DNA-bind_5"/>
</dbReference>
<dbReference type="GO" id="GO:0005634">
    <property type="term" value="C:nucleus"/>
    <property type="evidence" value="ECO:0007669"/>
    <property type="project" value="UniProtKB-SubCell"/>
</dbReference>
<evidence type="ECO:0000313" key="6">
    <source>
        <dbReference type="EMBL" id="MPC87220.1"/>
    </source>
</evidence>
<protein>
    <recommendedName>
        <fullName evidence="3">Regulatory protein zeste</fullName>
    </recommendedName>
</protein>
<evidence type="ECO:0000256" key="4">
    <source>
        <dbReference type="ARBA" id="ARBA00025466"/>
    </source>
</evidence>
<evidence type="ECO:0000256" key="1">
    <source>
        <dbReference type="ARBA" id="ARBA00004123"/>
    </source>
</evidence>
<accession>A0A5B7IRF2</accession>
<dbReference type="Gene3D" id="1.10.10.60">
    <property type="entry name" value="Homeodomain-like"/>
    <property type="match status" value="1"/>
</dbReference>
<dbReference type="InterPro" id="IPR009057">
    <property type="entry name" value="Homeodomain-like_sf"/>
</dbReference>
<comment type="function">
    <text evidence="4">Involved in transvection phenomena (= synapsis-dependent gene expression), where the synaptic pairing of chromosomes carrying genes with which zeste interacts influences the expression of these genes. Zeste binds to DNA and stimulates transcription from a nearby promoter.</text>
</comment>
<dbReference type="SMART" id="SM00717">
    <property type="entry name" value="SANT"/>
    <property type="match status" value="1"/>
</dbReference>
<comment type="subunit">
    <text evidence="2">Self-associates forming complexes of several hundred monomers.</text>
</comment>
<comment type="subcellular location">
    <subcellularLocation>
        <location evidence="1">Nucleus</location>
    </subcellularLocation>
</comment>
<name>A0A5B7IRF2_PORTR</name>
<comment type="caution">
    <text evidence="6">The sequence shown here is derived from an EMBL/GenBank/DDBJ whole genome shotgun (WGS) entry which is preliminary data.</text>
</comment>
<dbReference type="EMBL" id="VSRR010073835">
    <property type="protein sequence ID" value="MPC87220.1"/>
    <property type="molecule type" value="Genomic_DNA"/>
</dbReference>
<dbReference type="InterPro" id="IPR001005">
    <property type="entry name" value="SANT/Myb"/>
</dbReference>
<keyword evidence="7" id="KW-1185">Reference proteome</keyword>
<organism evidence="6 7">
    <name type="scientific">Portunus trituberculatus</name>
    <name type="common">Swimming crab</name>
    <name type="synonym">Neptunus trituberculatus</name>
    <dbReference type="NCBI Taxonomy" id="210409"/>
    <lineage>
        <taxon>Eukaryota</taxon>
        <taxon>Metazoa</taxon>
        <taxon>Ecdysozoa</taxon>
        <taxon>Arthropoda</taxon>
        <taxon>Crustacea</taxon>
        <taxon>Multicrustacea</taxon>
        <taxon>Malacostraca</taxon>
        <taxon>Eumalacostraca</taxon>
        <taxon>Eucarida</taxon>
        <taxon>Decapoda</taxon>
        <taxon>Pleocyemata</taxon>
        <taxon>Brachyura</taxon>
        <taxon>Eubrachyura</taxon>
        <taxon>Portunoidea</taxon>
        <taxon>Portunidae</taxon>
        <taxon>Portuninae</taxon>
        <taxon>Portunus</taxon>
    </lineage>
</organism>
<dbReference type="AlphaFoldDB" id="A0A5B7IRF2"/>
<evidence type="ECO:0000259" key="5">
    <source>
        <dbReference type="PROSITE" id="PS50090"/>
    </source>
</evidence>
<feature type="domain" description="Myb-like" evidence="5">
    <location>
        <begin position="12"/>
        <end position="86"/>
    </location>
</feature>
<proteinExistence type="predicted"/>
<evidence type="ECO:0000256" key="3">
    <source>
        <dbReference type="ARBA" id="ARBA00016807"/>
    </source>
</evidence>
<sequence length="109" mass="12660">MDLPQVSSQPPKKRRRGSNWSLNETLLLIELYKQRAHIIRKKPYDVGFYKPAIIKAWEEIASLLGQHPSKFKRSVKECRKRWCTVQTTAKTNLHKGQQGLTLGKNIFSI</sequence>
<reference evidence="6 7" key="1">
    <citation type="submission" date="2019-05" db="EMBL/GenBank/DDBJ databases">
        <title>Another draft genome of Portunus trituberculatus and its Hox gene families provides insights of decapod evolution.</title>
        <authorList>
            <person name="Jeong J.-H."/>
            <person name="Song I."/>
            <person name="Kim S."/>
            <person name="Choi T."/>
            <person name="Kim D."/>
            <person name="Ryu S."/>
            <person name="Kim W."/>
        </authorList>
    </citation>
    <scope>NUCLEOTIDE SEQUENCE [LARGE SCALE GENOMIC DNA]</scope>
    <source>
        <tissue evidence="6">Muscle</tissue>
    </source>
</reference>
<dbReference type="SUPFAM" id="SSF46689">
    <property type="entry name" value="Homeodomain-like"/>
    <property type="match status" value="1"/>
</dbReference>
<evidence type="ECO:0000256" key="2">
    <source>
        <dbReference type="ARBA" id="ARBA00011764"/>
    </source>
</evidence>
<dbReference type="Proteomes" id="UP000324222">
    <property type="component" value="Unassembled WGS sequence"/>
</dbReference>
<dbReference type="PROSITE" id="PS50090">
    <property type="entry name" value="MYB_LIKE"/>
    <property type="match status" value="1"/>
</dbReference>
<dbReference type="Pfam" id="PF13873">
    <property type="entry name" value="Myb_DNA-bind_5"/>
    <property type="match status" value="1"/>
</dbReference>
<evidence type="ECO:0000313" key="7">
    <source>
        <dbReference type="Proteomes" id="UP000324222"/>
    </source>
</evidence>